<dbReference type="RefSeq" id="WP_188928583.1">
    <property type="nucleotide sequence ID" value="NZ_BMIA01000001.1"/>
</dbReference>
<dbReference type="PANTHER" id="PTHR30348:SF4">
    <property type="entry name" value="DUF72 DOMAIN-CONTAINING PROTEIN"/>
    <property type="match status" value="1"/>
</dbReference>
<reference evidence="2" key="1">
    <citation type="journal article" date="2019" name="Int. J. Syst. Evol. Microbiol.">
        <title>The Global Catalogue of Microorganisms (GCM) 10K type strain sequencing project: providing services to taxonomists for standard genome sequencing and annotation.</title>
        <authorList>
            <consortium name="The Broad Institute Genomics Platform"/>
            <consortium name="The Broad Institute Genome Sequencing Center for Infectious Disease"/>
            <person name="Wu L."/>
            <person name="Ma J."/>
        </authorList>
    </citation>
    <scope>NUCLEOTIDE SEQUENCE [LARGE SCALE GENOMIC DNA]</scope>
    <source>
        <strain evidence="2">CGMCC 1.15288</strain>
    </source>
</reference>
<organism evidence="1 2">
    <name type="scientific">Dyadobacter endophyticus</name>
    <dbReference type="NCBI Taxonomy" id="1749036"/>
    <lineage>
        <taxon>Bacteria</taxon>
        <taxon>Pseudomonadati</taxon>
        <taxon>Bacteroidota</taxon>
        <taxon>Cytophagia</taxon>
        <taxon>Cytophagales</taxon>
        <taxon>Spirosomataceae</taxon>
        <taxon>Dyadobacter</taxon>
    </lineage>
</organism>
<evidence type="ECO:0000313" key="1">
    <source>
        <dbReference type="EMBL" id="GGH23654.1"/>
    </source>
</evidence>
<dbReference type="PANTHER" id="PTHR30348">
    <property type="entry name" value="UNCHARACTERIZED PROTEIN YECE"/>
    <property type="match status" value="1"/>
</dbReference>
<name>A0ABQ1YEZ7_9BACT</name>
<sequence length="253" mass="29549">MKVEQKIHIGTSGWSYKHWKGIFYPGNVKPAEYLSFYARHFPVSEINNSFYKLPTKEIVAKWTDMVPADFVFCPKMSRYLSHLKKLRDAQEPLERFFNIFSPFKEHLGPILIQLPANSRFHTEVAEMFYEETDRYEGFRFALEVRHPSWFSEESISLMKKHGITLVFSQADQFPYHEEITARDIYLRFHGPESLYSSSYSDDVLEDYAEKFAAWADNGHEVWAFFNNDVGGHALANAKKLQGLIDAKIHEMAT</sequence>
<dbReference type="EMBL" id="BMIA01000001">
    <property type="protein sequence ID" value="GGH23654.1"/>
    <property type="molecule type" value="Genomic_DNA"/>
</dbReference>
<proteinExistence type="predicted"/>
<dbReference type="Proteomes" id="UP000600214">
    <property type="component" value="Unassembled WGS sequence"/>
</dbReference>
<dbReference type="Pfam" id="PF01904">
    <property type="entry name" value="DUF72"/>
    <property type="match status" value="1"/>
</dbReference>
<dbReference type="InterPro" id="IPR036520">
    <property type="entry name" value="UPF0759_sf"/>
</dbReference>
<evidence type="ECO:0008006" key="3">
    <source>
        <dbReference type="Google" id="ProtNLM"/>
    </source>
</evidence>
<gene>
    <name evidence="1" type="ORF">GCM10007423_06430</name>
</gene>
<keyword evidence="2" id="KW-1185">Reference proteome</keyword>
<accession>A0ABQ1YEZ7</accession>
<dbReference type="InterPro" id="IPR002763">
    <property type="entry name" value="DUF72"/>
</dbReference>
<dbReference type="Gene3D" id="3.20.20.410">
    <property type="entry name" value="Protein of unknown function UPF0759"/>
    <property type="match status" value="1"/>
</dbReference>
<comment type="caution">
    <text evidence="1">The sequence shown here is derived from an EMBL/GenBank/DDBJ whole genome shotgun (WGS) entry which is preliminary data.</text>
</comment>
<evidence type="ECO:0000313" key="2">
    <source>
        <dbReference type="Proteomes" id="UP000600214"/>
    </source>
</evidence>
<dbReference type="SUPFAM" id="SSF117396">
    <property type="entry name" value="TM1631-like"/>
    <property type="match status" value="1"/>
</dbReference>
<protein>
    <recommendedName>
        <fullName evidence="3">DUF72 domain-containing protein</fullName>
    </recommendedName>
</protein>